<dbReference type="SUPFAM" id="SSF52172">
    <property type="entry name" value="CheY-like"/>
    <property type="match status" value="1"/>
</dbReference>
<dbReference type="InterPro" id="IPR011044">
    <property type="entry name" value="Quino_amine_DH_bsu"/>
</dbReference>
<dbReference type="InterPro" id="IPR003661">
    <property type="entry name" value="HisK_dim/P_dom"/>
</dbReference>
<dbReference type="InterPro" id="IPR003594">
    <property type="entry name" value="HATPase_dom"/>
</dbReference>
<dbReference type="CDD" id="cd00082">
    <property type="entry name" value="HisKA"/>
    <property type="match status" value="1"/>
</dbReference>
<dbReference type="SUPFAM" id="SSF55874">
    <property type="entry name" value="ATPase domain of HSP90 chaperone/DNA topoisomerase II/histidine kinase"/>
    <property type="match status" value="1"/>
</dbReference>
<dbReference type="PROSITE" id="PS01124">
    <property type="entry name" value="HTH_ARAC_FAMILY_2"/>
    <property type="match status" value="1"/>
</dbReference>
<dbReference type="SUPFAM" id="SSF63829">
    <property type="entry name" value="Calcium-dependent phosphotriesterase"/>
    <property type="match status" value="2"/>
</dbReference>
<dbReference type="Proteomes" id="UP001300692">
    <property type="component" value="Unassembled WGS sequence"/>
</dbReference>
<dbReference type="InterPro" id="IPR011110">
    <property type="entry name" value="Reg_prop"/>
</dbReference>
<comment type="caution">
    <text evidence="12">The sequence shown here is derived from an EMBL/GenBank/DDBJ whole genome shotgun (WGS) entry which is preliminary data.</text>
</comment>
<evidence type="ECO:0000259" key="11">
    <source>
        <dbReference type="PROSITE" id="PS50110"/>
    </source>
</evidence>
<dbReference type="SMART" id="SM00448">
    <property type="entry name" value="REC"/>
    <property type="match status" value="1"/>
</dbReference>
<dbReference type="InterPro" id="IPR005467">
    <property type="entry name" value="His_kinase_dom"/>
</dbReference>
<dbReference type="SMART" id="SM00388">
    <property type="entry name" value="HisKA"/>
    <property type="match status" value="1"/>
</dbReference>
<dbReference type="InterPro" id="IPR036890">
    <property type="entry name" value="HATPase_C_sf"/>
</dbReference>
<dbReference type="SMART" id="SM00387">
    <property type="entry name" value="HATPase_c"/>
    <property type="match status" value="1"/>
</dbReference>
<evidence type="ECO:0000313" key="12">
    <source>
        <dbReference type="EMBL" id="MCV9385098.1"/>
    </source>
</evidence>
<dbReference type="SUPFAM" id="SSF50969">
    <property type="entry name" value="YVTN repeat-like/Quinoprotein amine dehydrogenase"/>
    <property type="match status" value="1"/>
</dbReference>
<comment type="catalytic activity">
    <reaction evidence="1">
        <text>ATP + protein L-histidine = ADP + protein N-phospho-L-histidine.</text>
        <dbReference type="EC" id="2.7.13.3"/>
    </reaction>
</comment>
<dbReference type="InterPro" id="IPR001789">
    <property type="entry name" value="Sig_transdc_resp-reg_receiver"/>
</dbReference>
<dbReference type="Pfam" id="PF07494">
    <property type="entry name" value="Reg_prop"/>
    <property type="match status" value="7"/>
</dbReference>
<dbReference type="Gene3D" id="2.130.10.10">
    <property type="entry name" value="YVTN repeat-like/Quinoprotein amine dehydrogenase"/>
    <property type="match status" value="3"/>
</dbReference>
<sequence>MRIIYLTVACVLSLPTWLYGQWEKEISFDEVGTDQGLSYSQVDCILEDPYGFIWVGTLSGLNRYDGYHFQTFYHDAKDPNSIPSNAIIWIDNGPDSTIWINTGQGIAIYDPRVEQFVSSQDWADRVGIDDLPTLNKIVQSANASWFLVNGRELIRYDHEGISTYINSQSDSYIELSDVEISDIQMDDEDNLWILYRNGTIDVINTQIAKVTRKFDLSQSTANIGSLGFFIDSNQDIWLYSSGGELGLIYYNTTNGDIKQLDEKVMGSNIVRTLIEDGDGFIWVGTDHGGITVVNKEEWLTKNYRYQANNPASIGNNSIISMLRSSQGIIWIGKSRKGLSYYNEKAGKFTHYKYPNEDPSYNDILSLAEDASGDLWIGTNGKGLLRFDQKTKKIEPMNVLQSGQSARVPDIIVSMYYSSDQSLWLGTYTKGLYRYKNGRLTQYRQGEAGGISDDNIWDIYEDSKKDLWLGTLLSGLDRLDTETGEIENYSTDSGLPTNYVTDITEDDQNRIWIATGVGLSVYDQRHNSFKNYSVSDSLPGSLSSNSVVCLLNDSRGNIWVGTLNGLNRYLPEEDAFEVYNKEDGLASDIIMSVLEDETGNLWISTDNGLSKLTFDEGELSVQTYSVSDGLQGNYYNERAGIITQDGMLAYGGQNGLNFFHPEKIDVNDQPPLLVFTQFYLNSQPVKPLEEINEQVILKKNLNEQDQLELRYDQNSFGFEFAALTFDQASGNNYEYRLEGFDDQWLKVSADIRQVTYTNINPGSYRFRVRASNSHNVWSEEELTMGILIHPPFWKTIWAYIFYFIVLFVLLFLTRGLIVRREREKAKIENERLDAQRLHELDLMKLKFFTNISHEFRTPISLVLTPIERMIKHPDDIRQVDFHVIHRNAKRLLTLVNQLLDFRKMEANQHSLHYSSGDLVKFIQDVVDSFSDLSKEKDIALSFESDLTQYYTSFDKDKMDKILFNLLSNAFKFTFEGGKIDIALELNEKGHVVISVADTGIGIPADKQEAVFDRFIQSEIKPNMINSGTGIGLSITKEFVELHGGNISVESEKDDGSTFFVELPLKQVDHMEEELDEHEGETSPIPVEDSEEKERDENKPNVFIVEDNADFRFYLKDNLKQYFNVSESFNGKEAWKKIVAQHPDMVISDVMMPVMNGLDLCKKIKNDPRTSNIPVILLTAQTSEEHKIMGLEAGAIECISKPVNFEILASTISSALKFQKRVNESSQRVKAEPEKIEVVSRDEKLVQDALELVEKNMSNSDFGVEEMSHELGFSRGYLYQKMLKITGETPMDFIRNIRIKRAAELLTKSQMTVSEVAYAVGYNNPKLFSRYFKSVYKMYPSQYMAEKQGK</sequence>
<keyword evidence="3 6" id="KW-0597">Phosphoprotein</keyword>
<dbReference type="Gene3D" id="2.60.40.10">
    <property type="entry name" value="Immunoglobulins"/>
    <property type="match status" value="1"/>
</dbReference>
<evidence type="ECO:0000256" key="4">
    <source>
        <dbReference type="ARBA" id="ARBA00023015"/>
    </source>
</evidence>
<name>A0ABT3CN20_9BACT</name>
<protein>
    <recommendedName>
        <fullName evidence="2">histidine kinase</fullName>
        <ecNumber evidence="2">2.7.13.3</ecNumber>
    </recommendedName>
</protein>
<dbReference type="InterPro" id="IPR009057">
    <property type="entry name" value="Homeodomain-like_sf"/>
</dbReference>
<dbReference type="SMART" id="SM00342">
    <property type="entry name" value="HTH_ARAC"/>
    <property type="match status" value="1"/>
</dbReference>
<dbReference type="PROSITE" id="PS50109">
    <property type="entry name" value="HIS_KIN"/>
    <property type="match status" value="1"/>
</dbReference>
<dbReference type="InterPro" id="IPR011006">
    <property type="entry name" value="CheY-like_superfamily"/>
</dbReference>
<feature type="transmembrane region" description="Helical" evidence="8">
    <location>
        <begin position="795"/>
        <end position="816"/>
    </location>
</feature>
<dbReference type="InterPro" id="IPR018060">
    <property type="entry name" value="HTH_AraC"/>
</dbReference>
<feature type="region of interest" description="Disordered" evidence="7">
    <location>
        <begin position="1070"/>
        <end position="1095"/>
    </location>
</feature>
<evidence type="ECO:0000313" key="13">
    <source>
        <dbReference type="Proteomes" id="UP001300692"/>
    </source>
</evidence>
<keyword evidence="8" id="KW-0472">Membrane</keyword>
<dbReference type="InterPro" id="IPR004358">
    <property type="entry name" value="Sig_transdc_His_kin-like_C"/>
</dbReference>
<keyword evidence="8" id="KW-1133">Transmembrane helix</keyword>
<dbReference type="Pfam" id="PF12833">
    <property type="entry name" value="HTH_18"/>
    <property type="match status" value="1"/>
</dbReference>
<dbReference type="Pfam" id="PF02518">
    <property type="entry name" value="HATPase_c"/>
    <property type="match status" value="1"/>
</dbReference>
<dbReference type="InterPro" id="IPR036097">
    <property type="entry name" value="HisK_dim/P_sf"/>
</dbReference>
<dbReference type="CDD" id="cd16922">
    <property type="entry name" value="HATPase_EvgS-ArcB-TorS-like"/>
    <property type="match status" value="1"/>
</dbReference>
<evidence type="ECO:0000256" key="1">
    <source>
        <dbReference type="ARBA" id="ARBA00000085"/>
    </source>
</evidence>
<dbReference type="Gene3D" id="1.10.10.60">
    <property type="entry name" value="Homeodomain-like"/>
    <property type="match status" value="2"/>
</dbReference>
<dbReference type="InterPro" id="IPR013783">
    <property type="entry name" value="Ig-like_fold"/>
</dbReference>
<dbReference type="PANTHER" id="PTHR43547:SF2">
    <property type="entry name" value="HYBRID SIGNAL TRANSDUCTION HISTIDINE KINASE C"/>
    <property type="match status" value="1"/>
</dbReference>
<keyword evidence="4" id="KW-0805">Transcription regulation</keyword>
<reference evidence="12 13" key="1">
    <citation type="submission" date="2022-10" db="EMBL/GenBank/DDBJ databases">
        <title>Comparative genomics and taxonomic characterization of three novel marine species of genus Reichenbachiella exhibiting antioxidant and polysaccharide degradation activities.</title>
        <authorList>
            <person name="Muhammad N."/>
            <person name="Lee Y.-J."/>
            <person name="Ko J."/>
            <person name="Kim S.-G."/>
        </authorList>
    </citation>
    <scope>NUCLEOTIDE SEQUENCE [LARGE SCALE GENOMIC DNA]</scope>
    <source>
        <strain evidence="12 13">ABR2-5</strain>
    </source>
</reference>
<dbReference type="Gene3D" id="1.10.287.130">
    <property type="match status" value="1"/>
</dbReference>
<evidence type="ECO:0000256" key="8">
    <source>
        <dbReference type="SAM" id="Phobius"/>
    </source>
</evidence>
<dbReference type="SUPFAM" id="SSF46689">
    <property type="entry name" value="Homeodomain-like"/>
    <property type="match status" value="1"/>
</dbReference>
<evidence type="ECO:0000256" key="2">
    <source>
        <dbReference type="ARBA" id="ARBA00012438"/>
    </source>
</evidence>
<dbReference type="Pfam" id="PF07495">
    <property type="entry name" value="Y_Y_Y"/>
    <property type="match status" value="1"/>
</dbReference>
<dbReference type="Pfam" id="PF00512">
    <property type="entry name" value="HisKA"/>
    <property type="match status" value="1"/>
</dbReference>
<dbReference type="Gene3D" id="3.30.565.10">
    <property type="entry name" value="Histidine kinase-like ATPase, C-terminal domain"/>
    <property type="match status" value="1"/>
</dbReference>
<dbReference type="EMBL" id="JAOYOD010000001">
    <property type="protein sequence ID" value="MCV9385098.1"/>
    <property type="molecule type" value="Genomic_DNA"/>
</dbReference>
<proteinExistence type="predicted"/>
<feature type="domain" description="HTH araC/xylS-type" evidence="9">
    <location>
        <begin position="1245"/>
        <end position="1344"/>
    </location>
</feature>
<dbReference type="PRINTS" id="PR00344">
    <property type="entry name" value="BCTRLSENSOR"/>
</dbReference>
<evidence type="ECO:0000259" key="9">
    <source>
        <dbReference type="PROSITE" id="PS01124"/>
    </source>
</evidence>
<keyword evidence="12" id="KW-0067">ATP-binding</keyword>
<evidence type="ECO:0000259" key="10">
    <source>
        <dbReference type="PROSITE" id="PS50109"/>
    </source>
</evidence>
<keyword evidence="8" id="KW-0812">Transmembrane</keyword>
<dbReference type="PANTHER" id="PTHR43547">
    <property type="entry name" value="TWO-COMPONENT HISTIDINE KINASE"/>
    <property type="match status" value="1"/>
</dbReference>
<dbReference type="PROSITE" id="PS50110">
    <property type="entry name" value="RESPONSE_REGULATORY"/>
    <property type="match status" value="1"/>
</dbReference>
<keyword evidence="12" id="KW-0547">Nucleotide-binding</keyword>
<gene>
    <name evidence="12" type="ORF">N7U62_00405</name>
</gene>
<organism evidence="12 13">
    <name type="scientific">Reichenbachiella ulvae</name>
    <dbReference type="NCBI Taxonomy" id="2980104"/>
    <lineage>
        <taxon>Bacteria</taxon>
        <taxon>Pseudomonadati</taxon>
        <taxon>Bacteroidota</taxon>
        <taxon>Cytophagia</taxon>
        <taxon>Cytophagales</taxon>
        <taxon>Reichenbachiellaceae</taxon>
        <taxon>Reichenbachiella</taxon>
    </lineage>
</organism>
<keyword evidence="13" id="KW-1185">Reference proteome</keyword>
<dbReference type="SUPFAM" id="SSF47384">
    <property type="entry name" value="Homodimeric domain of signal transducing histidine kinase"/>
    <property type="match status" value="1"/>
</dbReference>
<dbReference type="InterPro" id="IPR011123">
    <property type="entry name" value="Y_Y_Y"/>
</dbReference>
<evidence type="ECO:0000256" key="5">
    <source>
        <dbReference type="ARBA" id="ARBA00023163"/>
    </source>
</evidence>
<evidence type="ECO:0000256" key="3">
    <source>
        <dbReference type="ARBA" id="ARBA00022553"/>
    </source>
</evidence>
<dbReference type="Pfam" id="PF00072">
    <property type="entry name" value="Response_reg"/>
    <property type="match status" value="1"/>
</dbReference>
<dbReference type="CDD" id="cd17574">
    <property type="entry name" value="REC_OmpR"/>
    <property type="match status" value="1"/>
</dbReference>
<feature type="domain" description="Response regulatory" evidence="11">
    <location>
        <begin position="1099"/>
        <end position="1214"/>
    </location>
</feature>
<feature type="domain" description="Histidine kinase" evidence="10">
    <location>
        <begin position="849"/>
        <end position="1065"/>
    </location>
</feature>
<dbReference type="GO" id="GO:0005524">
    <property type="term" value="F:ATP binding"/>
    <property type="evidence" value="ECO:0007669"/>
    <property type="project" value="UniProtKB-KW"/>
</dbReference>
<keyword evidence="5" id="KW-0804">Transcription</keyword>
<feature type="modified residue" description="4-aspartylphosphate" evidence="6">
    <location>
        <position position="1147"/>
    </location>
</feature>
<dbReference type="RefSeq" id="WP_264135894.1">
    <property type="nucleotide sequence ID" value="NZ_JAOYOD010000001.1"/>
</dbReference>
<evidence type="ECO:0000256" key="6">
    <source>
        <dbReference type="PROSITE-ProRule" id="PRU00169"/>
    </source>
</evidence>
<evidence type="ECO:0000256" key="7">
    <source>
        <dbReference type="SAM" id="MobiDB-lite"/>
    </source>
</evidence>
<accession>A0ABT3CN20</accession>
<dbReference type="InterPro" id="IPR015943">
    <property type="entry name" value="WD40/YVTN_repeat-like_dom_sf"/>
</dbReference>
<dbReference type="Gene3D" id="3.40.50.2300">
    <property type="match status" value="1"/>
</dbReference>
<dbReference type="EC" id="2.7.13.3" evidence="2"/>